<organism evidence="6 7">
    <name type="scientific">Grylomicrobium aquisgranensis</name>
    <dbReference type="NCBI Taxonomy" id="2926318"/>
    <lineage>
        <taxon>Bacteria</taxon>
        <taxon>Bacillati</taxon>
        <taxon>Bacillota</taxon>
        <taxon>Erysipelotrichia</taxon>
        <taxon>Erysipelotrichales</taxon>
        <taxon>Erysipelotrichaceae</taxon>
        <taxon>Grylomicrobium</taxon>
    </lineage>
</organism>
<dbReference type="Gene3D" id="2.40.50.100">
    <property type="match status" value="1"/>
</dbReference>
<evidence type="ECO:0000256" key="4">
    <source>
        <dbReference type="ARBA" id="ARBA00035175"/>
    </source>
</evidence>
<dbReference type="NCBIfam" id="TIGR00062">
    <property type="entry name" value="L27"/>
    <property type="match status" value="1"/>
</dbReference>
<accession>A0AB35U4R0</accession>
<evidence type="ECO:0000313" key="6">
    <source>
        <dbReference type="EMBL" id="MDX8420108.1"/>
    </source>
</evidence>
<gene>
    <name evidence="6" type="primary">rpmA</name>
    <name evidence="6" type="ORF">MOZ60_08385</name>
</gene>
<comment type="similarity">
    <text evidence="1">Belongs to the bacterial ribosomal protein bL27 family.</text>
</comment>
<evidence type="ECO:0000256" key="5">
    <source>
        <dbReference type="ARBA" id="ARBA00035477"/>
    </source>
</evidence>
<evidence type="ECO:0000256" key="1">
    <source>
        <dbReference type="ARBA" id="ARBA00010797"/>
    </source>
</evidence>
<dbReference type="PANTHER" id="PTHR15893">
    <property type="entry name" value="RIBOSOMAL PROTEIN L27"/>
    <property type="match status" value="1"/>
</dbReference>
<dbReference type="FunFam" id="2.40.50.100:FF:000004">
    <property type="entry name" value="50S ribosomal protein L27"/>
    <property type="match status" value="1"/>
</dbReference>
<dbReference type="EMBL" id="JALBUR010000022">
    <property type="protein sequence ID" value="MDX8420108.1"/>
    <property type="molecule type" value="Genomic_DNA"/>
</dbReference>
<keyword evidence="2 6" id="KW-0689">Ribosomal protein</keyword>
<evidence type="ECO:0000256" key="2">
    <source>
        <dbReference type="ARBA" id="ARBA00022980"/>
    </source>
</evidence>
<dbReference type="PROSITE" id="PS00831">
    <property type="entry name" value="RIBOSOMAL_L27"/>
    <property type="match status" value="1"/>
</dbReference>
<dbReference type="GO" id="GO:0003735">
    <property type="term" value="F:structural constituent of ribosome"/>
    <property type="evidence" value="ECO:0007669"/>
    <property type="project" value="InterPro"/>
</dbReference>
<proteinExistence type="inferred from homology"/>
<protein>
    <recommendedName>
        <fullName evidence="4">Large ribosomal subunit protein bL27</fullName>
    </recommendedName>
    <alternativeName>
        <fullName evidence="5">50S ribosomal protein L27</fullName>
    </alternativeName>
</protein>
<dbReference type="RefSeq" id="WP_277007067.1">
    <property type="nucleotide sequence ID" value="NZ_JALBUR010000022.1"/>
</dbReference>
<dbReference type="SUPFAM" id="SSF110324">
    <property type="entry name" value="Ribosomal L27 protein-like"/>
    <property type="match status" value="1"/>
</dbReference>
<dbReference type="AlphaFoldDB" id="A0AB35U4R0"/>
<dbReference type="GO" id="GO:0022625">
    <property type="term" value="C:cytosolic large ribosomal subunit"/>
    <property type="evidence" value="ECO:0007669"/>
    <property type="project" value="TreeGrafter"/>
</dbReference>
<dbReference type="Proteomes" id="UP001286174">
    <property type="component" value="Unassembled WGS sequence"/>
</dbReference>
<dbReference type="Pfam" id="PF01016">
    <property type="entry name" value="Ribosomal_L27"/>
    <property type="match status" value="1"/>
</dbReference>
<keyword evidence="7" id="KW-1185">Reference proteome</keyword>
<dbReference type="PANTHER" id="PTHR15893:SF0">
    <property type="entry name" value="LARGE RIBOSOMAL SUBUNIT PROTEIN BL27M"/>
    <property type="match status" value="1"/>
</dbReference>
<comment type="caution">
    <text evidence="6">The sequence shown here is derived from an EMBL/GenBank/DDBJ whole genome shotgun (WGS) entry which is preliminary data.</text>
</comment>
<dbReference type="PRINTS" id="PR00063">
    <property type="entry name" value="RIBOSOMALL27"/>
</dbReference>
<dbReference type="InterPro" id="IPR018261">
    <property type="entry name" value="Ribosomal_bL27_CS"/>
</dbReference>
<reference evidence="6 7" key="1">
    <citation type="submission" date="2022-03" db="EMBL/GenBank/DDBJ databases">
        <title>Novel taxa within the pig intestine.</title>
        <authorList>
            <person name="Wylensek D."/>
            <person name="Bishof K."/>
            <person name="Afrizal A."/>
            <person name="Clavel T."/>
        </authorList>
    </citation>
    <scope>NUCLEOTIDE SEQUENCE [LARGE SCALE GENOMIC DNA]</scope>
    <source>
        <strain evidence="6 7">CLA-KB-P133</strain>
    </source>
</reference>
<dbReference type="GO" id="GO:0006412">
    <property type="term" value="P:translation"/>
    <property type="evidence" value="ECO:0007669"/>
    <property type="project" value="InterPro"/>
</dbReference>
<evidence type="ECO:0000256" key="3">
    <source>
        <dbReference type="ARBA" id="ARBA00023274"/>
    </source>
</evidence>
<dbReference type="InterPro" id="IPR001684">
    <property type="entry name" value="Ribosomal_bL27"/>
</dbReference>
<sequence length="95" mass="10420">MKFTLDIQFFASKKGVSSTKNGRDSAGRRLGAKKADGEFANCGSIIYRQRGTRIMPGKNVKRAGDDTLFATASGIVKYERLGKDKKQVSVYPQEA</sequence>
<evidence type="ECO:0000313" key="7">
    <source>
        <dbReference type="Proteomes" id="UP001286174"/>
    </source>
</evidence>
<keyword evidence="3" id="KW-0687">Ribonucleoprotein</keyword>
<name>A0AB35U4R0_9FIRM</name>